<evidence type="ECO:0000313" key="3">
    <source>
        <dbReference type="Proteomes" id="UP000800038"/>
    </source>
</evidence>
<feature type="signal peptide" evidence="1">
    <location>
        <begin position="1"/>
        <end position="17"/>
    </location>
</feature>
<name>A0A6A5SRA3_9PLEO</name>
<evidence type="ECO:0000256" key="1">
    <source>
        <dbReference type="SAM" id="SignalP"/>
    </source>
</evidence>
<organism evidence="2 3">
    <name type="scientific">Clathrospora elynae</name>
    <dbReference type="NCBI Taxonomy" id="706981"/>
    <lineage>
        <taxon>Eukaryota</taxon>
        <taxon>Fungi</taxon>
        <taxon>Dikarya</taxon>
        <taxon>Ascomycota</taxon>
        <taxon>Pezizomycotina</taxon>
        <taxon>Dothideomycetes</taxon>
        <taxon>Pleosporomycetidae</taxon>
        <taxon>Pleosporales</taxon>
        <taxon>Diademaceae</taxon>
        <taxon>Clathrospora</taxon>
    </lineage>
</organism>
<dbReference type="OrthoDB" id="3692631at2759"/>
<sequence>MRLLNLLPLTTSALALATPLKRNIPNLQARHKSWPTQSWYHNTDEHRHGRTQTVTITTTFTITVTAPGFPFPTANTTFPNTTSTNDLAPITLITLPSLLPAPTPSLSDSIPTTSTDDLAPITLIDISTLLPTSTGEGDNAAAPTPNDIPPITLINLNTLAVR</sequence>
<dbReference type="Proteomes" id="UP000800038">
    <property type="component" value="Unassembled WGS sequence"/>
</dbReference>
<keyword evidence="1" id="KW-0732">Signal</keyword>
<dbReference type="AlphaFoldDB" id="A0A6A5SRA3"/>
<proteinExistence type="predicted"/>
<keyword evidence="3" id="KW-1185">Reference proteome</keyword>
<protein>
    <submittedName>
        <fullName evidence="2">Uncharacterized protein</fullName>
    </submittedName>
</protein>
<evidence type="ECO:0000313" key="2">
    <source>
        <dbReference type="EMBL" id="KAF1941136.1"/>
    </source>
</evidence>
<feature type="chain" id="PRO_5025398435" evidence="1">
    <location>
        <begin position="18"/>
        <end position="162"/>
    </location>
</feature>
<accession>A0A6A5SRA3</accession>
<dbReference type="EMBL" id="ML976052">
    <property type="protein sequence ID" value="KAF1941136.1"/>
    <property type="molecule type" value="Genomic_DNA"/>
</dbReference>
<gene>
    <name evidence="2" type="ORF">EJ02DRAFT_435056</name>
</gene>
<reference evidence="2" key="1">
    <citation type="journal article" date="2020" name="Stud. Mycol.">
        <title>101 Dothideomycetes genomes: a test case for predicting lifestyles and emergence of pathogens.</title>
        <authorList>
            <person name="Haridas S."/>
            <person name="Albert R."/>
            <person name="Binder M."/>
            <person name="Bloem J."/>
            <person name="Labutti K."/>
            <person name="Salamov A."/>
            <person name="Andreopoulos B."/>
            <person name="Baker S."/>
            <person name="Barry K."/>
            <person name="Bills G."/>
            <person name="Bluhm B."/>
            <person name="Cannon C."/>
            <person name="Castanera R."/>
            <person name="Culley D."/>
            <person name="Daum C."/>
            <person name="Ezra D."/>
            <person name="Gonzalez J."/>
            <person name="Henrissat B."/>
            <person name="Kuo A."/>
            <person name="Liang C."/>
            <person name="Lipzen A."/>
            <person name="Lutzoni F."/>
            <person name="Magnuson J."/>
            <person name="Mondo S."/>
            <person name="Nolan M."/>
            <person name="Ohm R."/>
            <person name="Pangilinan J."/>
            <person name="Park H.-J."/>
            <person name="Ramirez L."/>
            <person name="Alfaro M."/>
            <person name="Sun H."/>
            <person name="Tritt A."/>
            <person name="Yoshinaga Y."/>
            <person name="Zwiers L.-H."/>
            <person name="Turgeon B."/>
            <person name="Goodwin S."/>
            <person name="Spatafora J."/>
            <person name="Crous P."/>
            <person name="Grigoriev I."/>
        </authorList>
    </citation>
    <scope>NUCLEOTIDE SEQUENCE</scope>
    <source>
        <strain evidence="2">CBS 161.51</strain>
    </source>
</reference>